<protein>
    <submittedName>
        <fullName evidence="1">Uncharacterized protein</fullName>
    </submittedName>
</protein>
<evidence type="ECO:0000313" key="1">
    <source>
        <dbReference type="EMBL" id="QHS99309.1"/>
    </source>
</evidence>
<sequence length="48" mass="5599">MLSVAAILIQKTWRGYIFAHALPHAIAQKKSQELYLKKKHDKLLRPQD</sequence>
<dbReference type="InterPro" id="IPR000048">
    <property type="entry name" value="IQ_motif_EF-hand-BS"/>
</dbReference>
<reference evidence="1" key="1">
    <citation type="journal article" date="2020" name="Nature">
        <title>Giant virus diversity and host interactions through global metagenomics.</title>
        <authorList>
            <person name="Schulz F."/>
            <person name="Roux S."/>
            <person name="Paez-Espino D."/>
            <person name="Jungbluth S."/>
            <person name="Walsh D.A."/>
            <person name="Denef V.J."/>
            <person name="McMahon K.D."/>
            <person name="Konstantinidis K.T."/>
            <person name="Eloe-Fadrosh E.A."/>
            <person name="Kyrpides N.C."/>
            <person name="Woyke T."/>
        </authorList>
    </citation>
    <scope>NUCLEOTIDE SEQUENCE</scope>
    <source>
        <strain evidence="1">GVMAG-M-3300020185-33</strain>
    </source>
</reference>
<organism evidence="1">
    <name type="scientific">viral metagenome</name>
    <dbReference type="NCBI Taxonomy" id="1070528"/>
    <lineage>
        <taxon>unclassified sequences</taxon>
        <taxon>metagenomes</taxon>
        <taxon>organismal metagenomes</taxon>
    </lineage>
</organism>
<dbReference type="Pfam" id="PF00612">
    <property type="entry name" value="IQ"/>
    <property type="match status" value="1"/>
</dbReference>
<dbReference type="EMBL" id="MN739338">
    <property type="protein sequence ID" value="QHS99309.1"/>
    <property type="molecule type" value="Genomic_DNA"/>
</dbReference>
<proteinExistence type="predicted"/>
<accession>A0A6C0C694</accession>
<dbReference type="AlphaFoldDB" id="A0A6C0C694"/>
<name>A0A6C0C694_9ZZZZ</name>